<dbReference type="Gene3D" id="3.80.30.20">
    <property type="entry name" value="tm_1862 like domain"/>
    <property type="match status" value="1"/>
</dbReference>
<comment type="caution">
    <text evidence="8">The sequence shown here is derived from an EMBL/GenBank/DDBJ whole genome shotgun (WGS) entry which is preliminary data.</text>
</comment>
<dbReference type="EMBL" id="JACNLL010000060">
    <property type="protein sequence ID" value="MBC8199691.1"/>
    <property type="molecule type" value="Genomic_DNA"/>
</dbReference>
<feature type="domain" description="B12-binding" evidence="6">
    <location>
        <begin position="3"/>
        <end position="143"/>
    </location>
</feature>
<name>A0A8J6N8D8_9BACT</name>
<dbReference type="InterPro" id="IPR006158">
    <property type="entry name" value="Cobalamin-bd"/>
</dbReference>
<dbReference type="GO" id="GO:0051539">
    <property type="term" value="F:4 iron, 4 sulfur cluster binding"/>
    <property type="evidence" value="ECO:0007669"/>
    <property type="project" value="UniProtKB-KW"/>
</dbReference>
<protein>
    <submittedName>
        <fullName evidence="8">Radical SAM protein</fullName>
    </submittedName>
</protein>
<dbReference type="CDD" id="cd02068">
    <property type="entry name" value="radical_SAM_B12_BD"/>
    <property type="match status" value="1"/>
</dbReference>
<evidence type="ECO:0000256" key="5">
    <source>
        <dbReference type="ARBA" id="ARBA00023014"/>
    </source>
</evidence>
<feature type="domain" description="Radical SAM core" evidence="7">
    <location>
        <begin position="182"/>
        <end position="419"/>
    </location>
</feature>
<dbReference type="SFLD" id="SFLDG01082">
    <property type="entry name" value="B12-binding_domain_containing"/>
    <property type="match status" value="1"/>
</dbReference>
<dbReference type="AlphaFoldDB" id="A0A8J6N8D8"/>
<dbReference type="InterPro" id="IPR036724">
    <property type="entry name" value="Cobalamin-bd_sf"/>
</dbReference>
<dbReference type="PANTHER" id="PTHR43409:SF16">
    <property type="entry name" value="SLR0320 PROTEIN"/>
    <property type="match status" value="1"/>
</dbReference>
<evidence type="ECO:0000313" key="8">
    <source>
        <dbReference type="EMBL" id="MBC8199691.1"/>
    </source>
</evidence>
<dbReference type="Pfam" id="PF02310">
    <property type="entry name" value="B12-binding"/>
    <property type="match status" value="1"/>
</dbReference>
<dbReference type="SUPFAM" id="SSF48452">
    <property type="entry name" value="TPR-like"/>
    <property type="match status" value="1"/>
</dbReference>
<dbReference type="PANTHER" id="PTHR43409">
    <property type="entry name" value="ANAEROBIC MAGNESIUM-PROTOPORPHYRIN IX MONOMETHYL ESTER CYCLASE-RELATED"/>
    <property type="match status" value="1"/>
</dbReference>
<evidence type="ECO:0000259" key="6">
    <source>
        <dbReference type="PROSITE" id="PS51332"/>
    </source>
</evidence>
<dbReference type="SFLD" id="SFLDG01123">
    <property type="entry name" value="methyltransferase_(Class_B)"/>
    <property type="match status" value="1"/>
</dbReference>
<evidence type="ECO:0000259" key="7">
    <source>
        <dbReference type="PROSITE" id="PS51918"/>
    </source>
</evidence>
<evidence type="ECO:0000256" key="4">
    <source>
        <dbReference type="ARBA" id="ARBA00023004"/>
    </source>
</evidence>
<dbReference type="InterPro" id="IPR058240">
    <property type="entry name" value="rSAM_sf"/>
</dbReference>
<keyword evidence="5" id="KW-0411">Iron-sulfur</keyword>
<dbReference type="SUPFAM" id="SSF52242">
    <property type="entry name" value="Cobalamin (vitamin B12)-binding domain"/>
    <property type="match status" value="1"/>
</dbReference>
<dbReference type="Proteomes" id="UP000603545">
    <property type="component" value="Unassembled WGS sequence"/>
</dbReference>
<dbReference type="GO" id="GO:0005829">
    <property type="term" value="C:cytosol"/>
    <property type="evidence" value="ECO:0007669"/>
    <property type="project" value="TreeGrafter"/>
</dbReference>
<dbReference type="InterPro" id="IPR034466">
    <property type="entry name" value="Methyltransferase_Class_B"/>
</dbReference>
<dbReference type="SUPFAM" id="SSF102114">
    <property type="entry name" value="Radical SAM enzymes"/>
    <property type="match status" value="1"/>
</dbReference>
<dbReference type="GO" id="GO:0003824">
    <property type="term" value="F:catalytic activity"/>
    <property type="evidence" value="ECO:0007669"/>
    <property type="project" value="InterPro"/>
</dbReference>
<dbReference type="SFLD" id="SFLDS00029">
    <property type="entry name" value="Radical_SAM"/>
    <property type="match status" value="1"/>
</dbReference>
<keyword evidence="3" id="KW-0479">Metal-binding</keyword>
<accession>A0A8J6N8D8</accession>
<dbReference type="Gene3D" id="1.25.40.10">
    <property type="entry name" value="Tetratricopeptide repeat domain"/>
    <property type="match status" value="1"/>
</dbReference>
<dbReference type="InterPro" id="IPR051198">
    <property type="entry name" value="BchE-like"/>
</dbReference>
<dbReference type="InterPro" id="IPR023404">
    <property type="entry name" value="rSAM_horseshoe"/>
</dbReference>
<comment type="cofactor">
    <cofactor evidence="1">
        <name>[4Fe-4S] cluster</name>
        <dbReference type="ChEBI" id="CHEBI:49883"/>
    </cofactor>
</comment>
<dbReference type="Pfam" id="PF04055">
    <property type="entry name" value="Radical_SAM"/>
    <property type="match status" value="1"/>
</dbReference>
<evidence type="ECO:0000256" key="2">
    <source>
        <dbReference type="ARBA" id="ARBA00022691"/>
    </source>
</evidence>
<gene>
    <name evidence="8" type="ORF">H8E80_06570</name>
</gene>
<sequence>MKILLIYPYCLEDRLHAEEVSFVPIGLYYIGALLEENNYDVEILNWHNINETPQRIKETLIIKKPKVIGFSIVHANRWGAIEIARIAKQLNPHVKIVFGGVGATFLWKHLLTHFKEVDFAVIGEGEYTFLSLIKCFQKYRPGKIRYKNIKNIKGIAFRKGGKAVKTKPADKIQDLDKLPIPAKYFKYQHVALTRGCPGNCTFCGSPKLWGHKVRFHSADYFIKQIELLYEKGVTFFYFSDDTFTFKKDLVIKVCKKIIERDLKIVWVAISRVNYISEEILDWMRKAGCIQISYGVESGSEKIRNLLNKNIKTDQIKRAFALTTKYGILARAYFIYGCPGENWDTIQETIDLIHEIKPLGAIFYILDIFPGTALYSDFKKRARQTDNVWLKRVEDIMYFETDPALSSELILAFGKKLRTDFHENLSGFADEVELIDDKELYKMHSDFCSRLAMTFDYGDYSGIEAVKDKEGVAERLYQKSLGYYPDHRAYLGLGIIKQKRGLYAESISALSDGIERFPDSEQLHICLGISYMNIGKYNKAISCFQKFKDSDKARYYIESCYKFLATDTHGRI</sequence>
<evidence type="ECO:0000256" key="3">
    <source>
        <dbReference type="ARBA" id="ARBA00022723"/>
    </source>
</evidence>
<dbReference type="PROSITE" id="PS51332">
    <property type="entry name" value="B12_BINDING"/>
    <property type="match status" value="1"/>
</dbReference>
<dbReference type="CDD" id="cd01335">
    <property type="entry name" value="Radical_SAM"/>
    <property type="match status" value="1"/>
</dbReference>
<dbReference type="SMART" id="SM00729">
    <property type="entry name" value="Elp3"/>
    <property type="match status" value="1"/>
</dbReference>
<dbReference type="PROSITE" id="PS51918">
    <property type="entry name" value="RADICAL_SAM"/>
    <property type="match status" value="1"/>
</dbReference>
<dbReference type="InterPro" id="IPR006638">
    <property type="entry name" value="Elp3/MiaA/NifB-like_rSAM"/>
</dbReference>
<dbReference type="SMART" id="SM00028">
    <property type="entry name" value="TPR"/>
    <property type="match status" value="2"/>
</dbReference>
<dbReference type="GO" id="GO:0031419">
    <property type="term" value="F:cobalamin binding"/>
    <property type="evidence" value="ECO:0007669"/>
    <property type="project" value="InterPro"/>
</dbReference>
<keyword evidence="4" id="KW-0408">Iron</keyword>
<dbReference type="InterPro" id="IPR007197">
    <property type="entry name" value="rSAM"/>
</dbReference>
<keyword evidence="2" id="KW-0949">S-adenosyl-L-methionine</keyword>
<dbReference type="Gene3D" id="3.40.50.280">
    <property type="entry name" value="Cobalamin-binding domain"/>
    <property type="match status" value="1"/>
</dbReference>
<dbReference type="InterPro" id="IPR019734">
    <property type="entry name" value="TPR_rpt"/>
</dbReference>
<dbReference type="GO" id="GO:0046872">
    <property type="term" value="F:metal ion binding"/>
    <property type="evidence" value="ECO:0007669"/>
    <property type="project" value="UniProtKB-KW"/>
</dbReference>
<dbReference type="InterPro" id="IPR011990">
    <property type="entry name" value="TPR-like_helical_dom_sf"/>
</dbReference>
<organism evidence="8 9">
    <name type="scientific">Candidatus Desulfaltia bathyphila</name>
    <dbReference type="NCBI Taxonomy" id="2841697"/>
    <lineage>
        <taxon>Bacteria</taxon>
        <taxon>Pseudomonadati</taxon>
        <taxon>Thermodesulfobacteriota</taxon>
        <taxon>Desulfobacteria</taxon>
        <taxon>Desulfobacterales</taxon>
        <taxon>Desulfobacterales incertae sedis</taxon>
        <taxon>Candidatus Desulfaltia</taxon>
    </lineage>
</organism>
<evidence type="ECO:0000313" key="9">
    <source>
        <dbReference type="Proteomes" id="UP000603545"/>
    </source>
</evidence>
<evidence type="ECO:0000256" key="1">
    <source>
        <dbReference type="ARBA" id="ARBA00001966"/>
    </source>
</evidence>
<reference evidence="8 9" key="1">
    <citation type="submission" date="2020-08" db="EMBL/GenBank/DDBJ databases">
        <title>Bridging the membrane lipid divide: bacteria of the FCB group superphylum have the potential to synthesize archaeal ether lipids.</title>
        <authorList>
            <person name="Villanueva L."/>
            <person name="Von Meijenfeldt F.A.B."/>
            <person name="Westbye A.B."/>
            <person name="Yadav S."/>
            <person name="Hopmans E.C."/>
            <person name="Dutilh B.E."/>
            <person name="Sinninghe Damste J.S."/>
        </authorList>
    </citation>
    <scope>NUCLEOTIDE SEQUENCE [LARGE SCALE GENOMIC DNA]</scope>
    <source>
        <strain evidence="8">NIOZ-UU82</strain>
    </source>
</reference>
<proteinExistence type="predicted"/>